<dbReference type="AlphaFoldDB" id="A0A1T4W1T8"/>
<dbReference type="SMART" id="SM00086">
    <property type="entry name" value="PAC"/>
    <property type="match status" value="1"/>
</dbReference>
<protein>
    <submittedName>
        <fullName evidence="9">PAS domain S-box-containing protein</fullName>
    </submittedName>
</protein>
<dbReference type="GO" id="GO:0005524">
    <property type="term" value="F:ATP binding"/>
    <property type="evidence" value="ECO:0007669"/>
    <property type="project" value="UniProtKB-KW"/>
</dbReference>
<feature type="domain" description="Sigma-54 factor interaction" evidence="6">
    <location>
        <begin position="148"/>
        <end position="389"/>
    </location>
</feature>
<dbReference type="CDD" id="cd00130">
    <property type="entry name" value="PAS"/>
    <property type="match status" value="1"/>
</dbReference>
<evidence type="ECO:0000259" key="8">
    <source>
        <dbReference type="PROSITE" id="PS50113"/>
    </source>
</evidence>
<dbReference type="InterPro" id="IPR035965">
    <property type="entry name" value="PAS-like_dom_sf"/>
</dbReference>
<dbReference type="Pfam" id="PF25601">
    <property type="entry name" value="AAA_lid_14"/>
    <property type="match status" value="1"/>
</dbReference>
<dbReference type="Gene3D" id="3.40.50.300">
    <property type="entry name" value="P-loop containing nucleotide triphosphate hydrolases"/>
    <property type="match status" value="1"/>
</dbReference>
<feature type="domain" description="PAC" evidence="8">
    <location>
        <begin position="81"/>
        <end position="134"/>
    </location>
</feature>
<dbReference type="SUPFAM" id="SSF52540">
    <property type="entry name" value="P-loop containing nucleoside triphosphate hydrolases"/>
    <property type="match status" value="1"/>
</dbReference>
<evidence type="ECO:0000256" key="5">
    <source>
        <dbReference type="SAM" id="MobiDB-lite"/>
    </source>
</evidence>
<dbReference type="Gene3D" id="1.10.8.60">
    <property type="match status" value="1"/>
</dbReference>
<dbReference type="SUPFAM" id="SSF55785">
    <property type="entry name" value="PYP-like sensor domain (PAS domain)"/>
    <property type="match status" value="1"/>
</dbReference>
<dbReference type="NCBIfam" id="TIGR00229">
    <property type="entry name" value="sensory_box"/>
    <property type="match status" value="1"/>
</dbReference>
<dbReference type="InterPro" id="IPR000014">
    <property type="entry name" value="PAS"/>
</dbReference>
<evidence type="ECO:0000259" key="6">
    <source>
        <dbReference type="PROSITE" id="PS50045"/>
    </source>
</evidence>
<dbReference type="Gene3D" id="3.30.450.20">
    <property type="entry name" value="PAS domain"/>
    <property type="match status" value="1"/>
</dbReference>
<dbReference type="PROSITE" id="PS50113">
    <property type="entry name" value="PAC"/>
    <property type="match status" value="1"/>
</dbReference>
<organism evidence="9 10">
    <name type="scientific">Paucidesulfovibrio gracilis DSM 16080</name>
    <dbReference type="NCBI Taxonomy" id="1121449"/>
    <lineage>
        <taxon>Bacteria</taxon>
        <taxon>Pseudomonadati</taxon>
        <taxon>Thermodesulfobacteriota</taxon>
        <taxon>Desulfovibrionia</taxon>
        <taxon>Desulfovibrionales</taxon>
        <taxon>Desulfovibrionaceae</taxon>
        <taxon>Paucidesulfovibrio</taxon>
    </lineage>
</organism>
<dbReference type="InterPro" id="IPR000700">
    <property type="entry name" value="PAS-assoc_C"/>
</dbReference>
<accession>A0A1T4W1T8</accession>
<evidence type="ECO:0000313" key="10">
    <source>
        <dbReference type="Proteomes" id="UP000190027"/>
    </source>
</evidence>
<evidence type="ECO:0000313" key="9">
    <source>
        <dbReference type="EMBL" id="SKA71109.1"/>
    </source>
</evidence>
<dbReference type="EMBL" id="FUYC01000001">
    <property type="protein sequence ID" value="SKA71109.1"/>
    <property type="molecule type" value="Genomic_DNA"/>
</dbReference>
<keyword evidence="10" id="KW-1185">Reference proteome</keyword>
<dbReference type="STRING" id="1121449.SAMN02745704_00074"/>
<keyword evidence="2" id="KW-0067">ATP-binding</keyword>
<sequence>MTEQEINLYLREILNTMQDGLFLTRPDGTIMMVNDALVRMTGYSREELLNAPCCVLDCDVCHRSRAEGQKHWCRLFKVRRENMKSCHIRRKDGEYIHVVKNASLLEDGDGIVLGAVETLTDITELDARDRKIKELSRLLDGEHRFYGMVGHSTVMRNVFALLERAAQSDAPVIIHGESGTGKELAAAAIHALGPRRDGPFVQINCAALNESLLESEIFGHVKGAFTGAYRHRKGRFEEARGGDVFLDEIGDIPPAVQVKLLRVLETRSFERVGDNRPLRLDARLISATNQDLRSLVDQGRFRKDFFYRINVIPIHLPPLRERREDIPLLAEHFLKQHGRAVDQDSTNSPETHRIPSANSIGTQAMERLMEYSWPGNVRELKSALEYAGVVCREEVIGPEHLPPQLTAPRTSVGRTNLSPASVAGTRDERQKQELVHALRETNGNKSATARLLGISRVTVLNRMRKYGIDLQKKLIS</sequence>
<reference evidence="9 10" key="1">
    <citation type="submission" date="2017-02" db="EMBL/GenBank/DDBJ databases">
        <authorList>
            <person name="Peterson S.W."/>
        </authorList>
    </citation>
    <scope>NUCLEOTIDE SEQUENCE [LARGE SCALE GENOMIC DNA]</scope>
    <source>
        <strain evidence="9 10">DSM 16080</strain>
    </source>
</reference>
<dbReference type="CDD" id="cd00009">
    <property type="entry name" value="AAA"/>
    <property type="match status" value="1"/>
</dbReference>
<evidence type="ECO:0000256" key="3">
    <source>
        <dbReference type="ARBA" id="ARBA00023015"/>
    </source>
</evidence>
<dbReference type="OrthoDB" id="9763792at2"/>
<dbReference type="PROSITE" id="PS50112">
    <property type="entry name" value="PAS"/>
    <property type="match status" value="1"/>
</dbReference>
<dbReference type="SUPFAM" id="SSF46689">
    <property type="entry name" value="Homeodomain-like"/>
    <property type="match status" value="1"/>
</dbReference>
<dbReference type="SMART" id="SM00382">
    <property type="entry name" value="AAA"/>
    <property type="match status" value="1"/>
</dbReference>
<dbReference type="GO" id="GO:0043565">
    <property type="term" value="F:sequence-specific DNA binding"/>
    <property type="evidence" value="ECO:0007669"/>
    <property type="project" value="InterPro"/>
</dbReference>
<dbReference type="GO" id="GO:0006355">
    <property type="term" value="P:regulation of DNA-templated transcription"/>
    <property type="evidence" value="ECO:0007669"/>
    <property type="project" value="InterPro"/>
</dbReference>
<dbReference type="InterPro" id="IPR027417">
    <property type="entry name" value="P-loop_NTPase"/>
</dbReference>
<dbReference type="InterPro" id="IPR009057">
    <property type="entry name" value="Homeodomain-like_sf"/>
</dbReference>
<dbReference type="PANTHER" id="PTHR32071">
    <property type="entry name" value="TRANSCRIPTIONAL REGULATORY PROTEIN"/>
    <property type="match status" value="1"/>
</dbReference>
<keyword evidence="4" id="KW-0804">Transcription</keyword>
<evidence type="ECO:0000256" key="4">
    <source>
        <dbReference type="ARBA" id="ARBA00023163"/>
    </source>
</evidence>
<dbReference type="Proteomes" id="UP000190027">
    <property type="component" value="Unassembled WGS sequence"/>
</dbReference>
<evidence type="ECO:0000256" key="2">
    <source>
        <dbReference type="ARBA" id="ARBA00022840"/>
    </source>
</evidence>
<dbReference type="PROSITE" id="PS50045">
    <property type="entry name" value="SIGMA54_INTERACT_4"/>
    <property type="match status" value="1"/>
</dbReference>
<proteinExistence type="predicted"/>
<dbReference type="Gene3D" id="1.10.10.60">
    <property type="entry name" value="Homeodomain-like"/>
    <property type="match status" value="1"/>
</dbReference>
<keyword evidence="3" id="KW-0805">Transcription regulation</keyword>
<dbReference type="PRINTS" id="PR01590">
    <property type="entry name" value="HTHFIS"/>
</dbReference>
<dbReference type="InterPro" id="IPR058031">
    <property type="entry name" value="AAA_lid_NorR"/>
</dbReference>
<dbReference type="InterPro" id="IPR001610">
    <property type="entry name" value="PAC"/>
</dbReference>
<dbReference type="FunFam" id="3.40.50.300:FF:000006">
    <property type="entry name" value="DNA-binding transcriptional regulator NtrC"/>
    <property type="match status" value="1"/>
</dbReference>
<dbReference type="InterPro" id="IPR002078">
    <property type="entry name" value="Sigma_54_int"/>
</dbReference>
<dbReference type="Pfam" id="PF13426">
    <property type="entry name" value="PAS_9"/>
    <property type="match status" value="1"/>
</dbReference>
<evidence type="ECO:0000259" key="7">
    <source>
        <dbReference type="PROSITE" id="PS50112"/>
    </source>
</evidence>
<feature type="compositionally biased region" description="Polar residues" evidence="5">
    <location>
        <begin position="407"/>
        <end position="419"/>
    </location>
</feature>
<dbReference type="RefSeq" id="WP_078715670.1">
    <property type="nucleotide sequence ID" value="NZ_FUYC01000001.1"/>
</dbReference>
<gene>
    <name evidence="9" type="ORF">SAMN02745704_00074</name>
</gene>
<name>A0A1T4W1T8_9BACT</name>
<dbReference type="InterPro" id="IPR003593">
    <property type="entry name" value="AAA+_ATPase"/>
</dbReference>
<dbReference type="SMART" id="SM00091">
    <property type="entry name" value="PAS"/>
    <property type="match status" value="1"/>
</dbReference>
<keyword evidence="1" id="KW-0547">Nucleotide-binding</keyword>
<dbReference type="InterPro" id="IPR002197">
    <property type="entry name" value="HTH_Fis"/>
</dbReference>
<dbReference type="Pfam" id="PF00158">
    <property type="entry name" value="Sigma54_activat"/>
    <property type="match status" value="1"/>
</dbReference>
<feature type="domain" description="PAS" evidence="7">
    <location>
        <begin position="6"/>
        <end position="50"/>
    </location>
</feature>
<feature type="region of interest" description="Disordered" evidence="5">
    <location>
        <begin position="339"/>
        <end position="358"/>
    </location>
</feature>
<dbReference type="Pfam" id="PF02954">
    <property type="entry name" value="HTH_8"/>
    <property type="match status" value="1"/>
</dbReference>
<evidence type="ECO:0000256" key="1">
    <source>
        <dbReference type="ARBA" id="ARBA00022741"/>
    </source>
</evidence>
<feature type="region of interest" description="Disordered" evidence="5">
    <location>
        <begin position="400"/>
        <end position="429"/>
    </location>
</feature>